<dbReference type="VEuPathDB" id="TriTrypDB:LdBPK_282460.1"/>
<dbReference type="VEuPathDB" id="TriTrypDB:LDHU3_28.3320"/>
<dbReference type="Gene3D" id="2.160.10.10">
    <property type="entry name" value="Hexapeptide repeat proteins"/>
    <property type="match status" value="1"/>
</dbReference>
<dbReference type="PANTHER" id="PTHR45887">
    <property type="entry name" value="TRANSLATION INITIATION FACTOR EIF-2B SUBUNIT EPSILON"/>
    <property type="match status" value="1"/>
</dbReference>
<protein>
    <submittedName>
        <fullName evidence="3">Translation_initiation_factor_eIF-2B_subunit_epsi lon_putative/GeneDB:LmjF.28.2290</fullName>
    </submittedName>
</protein>
<dbReference type="SUPFAM" id="SSF51161">
    <property type="entry name" value="Trimeric LpxA-like enzymes"/>
    <property type="match status" value="1"/>
</dbReference>
<accession>A0A6J8FER6</accession>
<dbReference type="InterPro" id="IPR056818">
    <property type="entry name" value="GlmU/GlgC-like_hexapep"/>
</dbReference>
<feature type="compositionally biased region" description="Low complexity" evidence="1">
    <location>
        <begin position="785"/>
        <end position="801"/>
    </location>
</feature>
<dbReference type="InterPro" id="IPR051956">
    <property type="entry name" value="eIF2B_epsilon"/>
</dbReference>
<dbReference type="GO" id="GO:0003743">
    <property type="term" value="F:translation initiation factor activity"/>
    <property type="evidence" value="ECO:0007669"/>
    <property type="project" value="TreeGrafter"/>
</dbReference>
<gene>
    <name evidence="3" type="ORF">LDHU3_28.3320</name>
</gene>
<feature type="compositionally biased region" description="Low complexity" evidence="1">
    <location>
        <begin position="532"/>
        <end position="544"/>
    </location>
</feature>
<evidence type="ECO:0000313" key="4">
    <source>
        <dbReference type="Proteomes" id="UP000601710"/>
    </source>
</evidence>
<reference evidence="3" key="1">
    <citation type="submission" date="2020-06" db="EMBL/GenBank/DDBJ databases">
        <authorList>
            <person name="Camacho E."/>
            <person name="Gonzalez-de la Fuente S."/>
            <person name="Rastrojo A."/>
            <person name="Peiro-Pastor R."/>
            <person name="Solana JC."/>
            <person name="Tabera L."/>
            <person name="Gamarro F."/>
            <person name="Carrasco-Ramiro F."/>
            <person name="Requena JM."/>
            <person name="Aguado B."/>
        </authorList>
    </citation>
    <scope>NUCLEOTIDE SEQUENCE</scope>
</reference>
<dbReference type="SUPFAM" id="SSF53448">
    <property type="entry name" value="Nucleotide-diphospho-sugar transferases"/>
    <property type="match status" value="1"/>
</dbReference>
<feature type="region of interest" description="Disordered" evidence="1">
    <location>
        <begin position="513"/>
        <end position="557"/>
    </location>
</feature>
<dbReference type="AlphaFoldDB" id="A0A6J8FER6"/>
<evidence type="ECO:0000259" key="2">
    <source>
        <dbReference type="Pfam" id="PF24894"/>
    </source>
</evidence>
<evidence type="ECO:0000313" key="3">
    <source>
        <dbReference type="EMBL" id="CAC5431628.1"/>
    </source>
</evidence>
<dbReference type="GO" id="GO:0005085">
    <property type="term" value="F:guanyl-nucleotide exchange factor activity"/>
    <property type="evidence" value="ECO:0007669"/>
    <property type="project" value="TreeGrafter"/>
</dbReference>
<dbReference type="PANTHER" id="PTHR45887:SF1">
    <property type="entry name" value="TRANSLATION INITIATION FACTOR EIF-2B SUBUNIT EPSILON"/>
    <property type="match status" value="1"/>
</dbReference>
<dbReference type="EMBL" id="LR812648">
    <property type="protein sequence ID" value="CAC5431628.1"/>
    <property type="molecule type" value="Genomic_DNA"/>
</dbReference>
<feature type="region of interest" description="Disordered" evidence="1">
    <location>
        <begin position="779"/>
        <end position="810"/>
    </location>
</feature>
<dbReference type="InterPro" id="IPR011004">
    <property type="entry name" value="Trimer_LpxA-like_sf"/>
</dbReference>
<dbReference type="GO" id="GO:0031369">
    <property type="term" value="F:translation initiation factor binding"/>
    <property type="evidence" value="ECO:0007669"/>
    <property type="project" value="TreeGrafter"/>
</dbReference>
<dbReference type="Pfam" id="PF24894">
    <property type="entry name" value="Hexapep_GlmU"/>
    <property type="match status" value="1"/>
</dbReference>
<organism evidence="3 4">
    <name type="scientific">Leishmania donovani</name>
    <dbReference type="NCBI Taxonomy" id="5661"/>
    <lineage>
        <taxon>Eukaryota</taxon>
        <taxon>Discoba</taxon>
        <taxon>Euglenozoa</taxon>
        <taxon>Kinetoplastea</taxon>
        <taxon>Metakinetoplastina</taxon>
        <taxon>Trypanosomatida</taxon>
        <taxon>Trypanosomatidae</taxon>
        <taxon>Leishmaniinae</taxon>
        <taxon>Leishmania</taxon>
    </lineage>
</organism>
<evidence type="ECO:0000256" key="1">
    <source>
        <dbReference type="SAM" id="MobiDB-lite"/>
    </source>
</evidence>
<feature type="domain" description="Glucose-1-phosphate adenylyltransferase/Bifunctional protein GlmU-like C-terminal hexapeptide" evidence="2">
    <location>
        <begin position="427"/>
        <end position="479"/>
    </location>
</feature>
<name>A0A6J8FER6_LEIDO</name>
<dbReference type="VEuPathDB" id="TriTrypDB:LdCL_280029600"/>
<dbReference type="Proteomes" id="UP000601710">
    <property type="component" value="Chromosome 28"/>
</dbReference>
<proteinExistence type="predicted"/>
<feature type="compositionally biased region" description="Acidic residues" evidence="1">
    <location>
        <begin position="592"/>
        <end position="602"/>
    </location>
</feature>
<dbReference type="InterPro" id="IPR029044">
    <property type="entry name" value="Nucleotide-diphossugar_trans"/>
</dbReference>
<sequence length="836" mass="90344">MDMAAVRRGVVDRSDRQGPKLIAVIIGEALLPTRLHGGRATVVGPLSPLSPSPRIPAALLPVCNTPVIDYVLENLVLNGVDEATILLNSSSAAKTIAHLSECRTARGKPWMLSDSINVTVVECARRISTLADAADEMRERNVVPQNGSFLLVPIDTVASFTNLRACYQTHLERVRKVSKYAATLLCVSSRSALAAALRNSLMNHLAEAEEVSSQSPVSPIGGSGRHGVLSIRQTSEMLRLRNYTAPVLPRERHTMFVLNKATQVVTYMARFENGEEAPEPPAVAFSSSAPQSVRMDLLPTGYMFCCCEALSLIEFHIRDLYSFLSTSLLGQTEIYGNVFGLIELPSSSAVLEPINSAEAYIQCNLDVCARRLFPMTRESCFAEELAKYAVSSTCETVYLHTTARCASSSLMGPNVVVGEEVSVPASVELAGTVLGARVELGDEASLRSCVVMEGARIGRRCVLHGCLIGPHAVIGDGAELSYVVVGERCVLDGVTISGAPLVLQHQAIECDVDDISGTDEDGVSRGDEGEEGSSSSSLSSSSEGAVGHKTDKLLTGANGRGHALEDRYSSNILPTSALFTEDPVARPSQSDGEGESSEEDDEQVLFRRSIQRHVQAALLQPSRIESSSYDMSTICLSSGFGYPELCEIVTELLMEHLLSTHRDESPANIVEAARDMFHTWCRPFYSNFLSKNQQPNMDAMVATLEGLCGAIGGENCPLRCYGPQLVEILYYGCDDDLYNERGYCIVSGESLIAFDAEMEHRREVLQRYTAFKGGRVKNRGAARLSSSNSDTSSSSSSSTSSGDDEESRDLHEEGKVLVAVSCHDFIMGVKDFLEAE</sequence>
<dbReference type="SMR" id="A0A6J8FER6"/>
<dbReference type="Gene3D" id="3.90.550.10">
    <property type="entry name" value="Spore Coat Polysaccharide Biosynthesis Protein SpsA, Chain A"/>
    <property type="match status" value="1"/>
</dbReference>
<feature type="region of interest" description="Disordered" evidence="1">
    <location>
        <begin position="579"/>
        <end position="602"/>
    </location>
</feature>
<dbReference type="GO" id="GO:0005851">
    <property type="term" value="C:eukaryotic translation initiation factor 2B complex"/>
    <property type="evidence" value="ECO:0007669"/>
    <property type="project" value="TreeGrafter"/>
</dbReference>